<reference evidence="1 2" key="1">
    <citation type="submission" date="2009-04" db="EMBL/GenBank/DDBJ databases">
        <authorList>
            <person name="Qin X."/>
            <person name="Bachman B."/>
            <person name="Battles P."/>
            <person name="Bell A."/>
            <person name="Bess C."/>
            <person name="Bickham C."/>
            <person name="Chaboub L."/>
            <person name="Chen D."/>
            <person name="Coyle M."/>
            <person name="Deiros D.R."/>
            <person name="Dinh H."/>
            <person name="Forbes L."/>
            <person name="Fowler G."/>
            <person name="Francisco L."/>
            <person name="Fu Q."/>
            <person name="Gubbala S."/>
            <person name="Hale W."/>
            <person name="Han Y."/>
            <person name="Hemphill L."/>
            <person name="Highlander S.K."/>
            <person name="Hirani K."/>
            <person name="Hogues M."/>
            <person name="Jackson L."/>
            <person name="Jakkamsetti A."/>
            <person name="Javaid M."/>
            <person name="Jiang H."/>
            <person name="Korchina V."/>
            <person name="Kovar C."/>
            <person name="Lara F."/>
            <person name="Lee S."/>
            <person name="Mata R."/>
            <person name="Mathew T."/>
            <person name="Moen C."/>
            <person name="Morales K."/>
            <person name="Munidasa M."/>
            <person name="Nazareth L."/>
            <person name="Ngo R."/>
            <person name="Nguyen L."/>
            <person name="Okwuonu G."/>
            <person name="Ongeri F."/>
            <person name="Patil S."/>
            <person name="Petrosino J."/>
            <person name="Pham C."/>
            <person name="Pham P."/>
            <person name="Pu L.-L."/>
            <person name="Puazo M."/>
            <person name="Raj R."/>
            <person name="Reid J."/>
            <person name="Rouhana J."/>
            <person name="Saada N."/>
            <person name="Shang Y."/>
            <person name="Simmons D."/>
            <person name="Thornton R."/>
            <person name="Warren J."/>
            <person name="Weissenberger G."/>
            <person name="Zhang J."/>
            <person name="Zhang L."/>
            <person name="Zhou C."/>
            <person name="Zhu D."/>
            <person name="Muzny D."/>
            <person name="Worley K."/>
            <person name="Gibbs R."/>
        </authorList>
    </citation>
    <scope>NUCLEOTIDE SEQUENCE [LARGE SCALE GENOMIC DNA]</scope>
    <source>
        <strain evidence="1 2">F0268</strain>
    </source>
</reference>
<organism evidence="1 2">
    <name type="scientific">Oribacterium sinus F0268</name>
    <dbReference type="NCBI Taxonomy" id="585501"/>
    <lineage>
        <taxon>Bacteria</taxon>
        <taxon>Bacillati</taxon>
        <taxon>Bacillota</taxon>
        <taxon>Clostridia</taxon>
        <taxon>Lachnospirales</taxon>
        <taxon>Lachnospiraceae</taxon>
        <taxon>Oribacterium</taxon>
    </lineage>
</organism>
<evidence type="ECO:0000313" key="1">
    <source>
        <dbReference type="EMBL" id="EEJ51434.1"/>
    </source>
</evidence>
<dbReference type="InParanoid" id="C2KXN9"/>
<dbReference type="Proteomes" id="UP000004121">
    <property type="component" value="Unassembled WGS sequence"/>
</dbReference>
<protein>
    <submittedName>
        <fullName evidence="1">Uncharacterized protein</fullName>
    </submittedName>
</protein>
<comment type="caution">
    <text evidence="1">The sequence shown here is derived from an EMBL/GenBank/DDBJ whole genome shotgun (WGS) entry which is preliminary data.</text>
</comment>
<proteinExistence type="predicted"/>
<keyword evidence="2" id="KW-1185">Reference proteome</keyword>
<dbReference type="AlphaFoldDB" id="C2KXN9"/>
<name>C2KXN9_9FIRM</name>
<sequence length="45" mass="5478">MVIENMVISRLIMQWKICSTVDTMKEKLRIGEEMVNVNKRYRVYQ</sequence>
<dbReference type="HOGENOM" id="CLU_3202799_0_0_9"/>
<gene>
    <name evidence="1" type="ORF">HMPREF6123_1258</name>
</gene>
<dbReference type="EMBL" id="ACKX01000124">
    <property type="protein sequence ID" value="EEJ51434.1"/>
    <property type="molecule type" value="Genomic_DNA"/>
</dbReference>
<accession>C2KXN9</accession>
<evidence type="ECO:0000313" key="2">
    <source>
        <dbReference type="Proteomes" id="UP000004121"/>
    </source>
</evidence>